<dbReference type="InterPro" id="IPR038375">
    <property type="entry name" value="NDUFAF7_sf"/>
</dbReference>
<keyword evidence="2" id="KW-0808">Transferase</keyword>
<dbReference type="AlphaFoldDB" id="D1C7X0"/>
<dbReference type="Pfam" id="PF02636">
    <property type="entry name" value="Methyltransf_28"/>
    <property type="match status" value="1"/>
</dbReference>
<dbReference type="HOGENOM" id="CLU_024840_1_1_0"/>
<dbReference type="STRING" id="479434.Sthe_2425"/>
<dbReference type="PANTHER" id="PTHR12049">
    <property type="entry name" value="PROTEIN ARGININE METHYLTRANSFERASE NDUFAF7, MITOCHONDRIAL"/>
    <property type="match status" value="1"/>
</dbReference>
<dbReference type="KEGG" id="sti:Sthe_2425"/>
<reference evidence="3 4" key="2">
    <citation type="journal article" date="2010" name="Stand. Genomic Sci.">
        <title>Complete genome sequence of Desulfohalobium retbaense type strain (HR(100)).</title>
        <authorList>
            <person name="Spring S."/>
            <person name="Nolan M."/>
            <person name="Lapidus A."/>
            <person name="Glavina Del Rio T."/>
            <person name="Copeland A."/>
            <person name="Tice H."/>
            <person name="Cheng J.F."/>
            <person name="Lucas S."/>
            <person name="Land M."/>
            <person name="Chen F."/>
            <person name="Bruce D."/>
            <person name="Goodwin L."/>
            <person name="Pitluck S."/>
            <person name="Ivanova N."/>
            <person name="Mavromatis K."/>
            <person name="Mikhailova N."/>
            <person name="Pati A."/>
            <person name="Chen A."/>
            <person name="Palaniappan K."/>
            <person name="Hauser L."/>
            <person name="Chang Y.J."/>
            <person name="Jeffries C.D."/>
            <person name="Munk C."/>
            <person name="Kiss H."/>
            <person name="Chain P."/>
            <person name="Han C."/>
            <person name="Brettin T."/>
            <person name="Detter J.C."/>
            <person name="Schuler E."/>
            <person name="Goker M."/>
            <person name="Rohde M."/>
            <person name="Bristow J."/>
            <person name="Eisen J.A."/>
            <person name="Markowitz V."/>
            <person name="Hugenholtz P."/>
            <person name="Kyrpides N.C."/>
            <person name="Klenk H.P."/>
        </authorList>
    </citation>
    <scope>NUCLEOTIDE SEQUENCE [LARGE SCALE GENOMIC DNA]</scope>
    <source>
        <strain evidence="4">ATCC 49802 / DSM 20745 / S 6022</strain>
    </source>
</reference>
<dbReference type="SUPFAM" id="SSF53335">
    <property type="entry name" value="S-adenosyl-L-methionine-dependent methyltransferases"/>
    <property type="match status" value="1"/>
</dbReference>
<dbReference type="RefSeq" id="WP_012872882.1">
    <property type="nucleotide sequence ID" value="NC_013523.1"/>
</dbReference>
<keyword evidence="1" id="KW-0489">Methyltransferase</keyword>
<accession>D1C7X0</accession>
<dbReference type="GO" id="GO:0035243">
    <property type="term" value="F:protein-arginine omega-N symmetric methyltransferase activity"/>
    <property type="evidence" value="ECO:0007669"/>
    <property type="project" value="TreeGrafter"/>
</dbReference>
<proteinExistence type="predicted"/>
<evidence type="ECO:0000313" key="4">
    <source>
        <dbReference type="Proteomes" id="UP000002027"/>
    </source>
</evidence>
<dbReference type="eggNOG" id="COG1565">
    <property type="taxonomic scope" value="Bacteria"/>
</dbReference>
<keyword evidence="4" id="KW-1185">Reference proteome</keyword>
<dbReference type="InParanoid" id="D1C7X0"/>
<organism evidence="3 4">
    <name type="scientific">Sphaerobacter thermophilus (strain ATCC 49802 / DSM 20745 / KCCM 41009 / NCIMB 13125 / S 6022)</name>
    <dbReference type="NCBI Taxonomy" id="479434"/>
    <lineage>
        <taxon>Bacteria</taxon>
        <taxon>Pseudomonadati</taxon>
        <taxon>Thermomicrobiota</taxon>
        <taxon>Thermomicrobia</taxon>
        <taxon>Sphaerobacterales</taxon>
        <taxon>Sphaerobacterineae</taxon>
        <taxon>Sphaerobacteraceae</taxon>
        <taxon>Sphaerobacter</taxon>
    </lineage>
</organism>
<gene>
    <name evidence="3" type="ordered locus">Sthe_2425</name>
</gene>
<name>D1C7X0_SPHTD</name>
<dbReference type="Proteomes" id="UP000002027">
    <property type="component" value="Chromosome 1"/>
</dbReference>
<dbReference type="OrthoDB" id="9794208at2"/>
<sequence>MSEQGAGGRGYWDESNEALVAIIRDRIADEGRITFAAFMELALYHPQYGYYRTDAVRAGRAGDFITAPEAHAIFGHAIARRLAAMWRQLDRPEPFTLREYGAGAGTLALAILDGLRTDGDDLLTALRYEPVEINPVREAELAERLDAAGFADVLHQPVPGEQITGCVLANEFVDAFPVHRVEMHGGELREIYVVWRDGWFADEPGPLSTPEISDRLAREGITLAEGQRAEIALGPTGWIAEVAAALERGYVLVIDYGYPAAELYGPERRDGTLKAYTRHTVHDDPYRAVGEQDLTAHVDFTALMDAARDHGLTVLDLTTQADFLADAGIGEILVAMQRRPGITAEDYLAARAAVMHLIDPGGMGRFRVLTLGREE</sequence>
<reference evidence="4" key="1">
    <citation type="submission" date="2009-11" db="EMBL/GenBank/DDBJ databases">
        <title>The complete chromosome 1 of Sphaerobacter thermophilus DSM 20745.</title>
        <authorList>
            <person name="Lucas S."/>
            <person name="Copeland A."/>
            <person name="Lapidus A."/>
            <person name="Glavina del Rio T."/>
            <person name="Dalin E."/>
            <person name="Tice H."/>
            <person name="Bruce D."/>
            <person name="Goodwin L."/>
            <person name="Pitluck S."/>
            <person name="Kyrpides N."/>
            <person name="Mavromatis K."/>
            <person name="Ivanova N."/>
            <person name="Mikhailova N."/>
            <person name="LaButti K.M."/>
            <person name="Clum A."/>
            <person name="Sun H.I."/>
            <person name="Brettin T."/>
            <person name="Detter J.C."/>
            <person name="Han C."/>
            <person name="Larimer F."/>
            <person name="Land M."/>
            <person name="Hauser L."/>
            <person name="Markowitz V."/>
            <person name="Cheng J.F."/>
            <person name="Hugenholtz P."/>
            <person name="Woyke T."/>
            <person name="Wu D."/>
            <person name="Steenblock K."/>
            <person name="Schneider S."/>
            <person name="Pukall R."/>
            <person name="Goeker M."/>
            <person name="Klenk H.P."/>
            <person name="Eisen J.A."/>
        </authorList>
    </citation>
    <scope>NUCLEOTIDE SEQUENCE [LARGE SCALE GENOMIC DNA]</scope>
    <source>
        <strain evidence="4">ATCC 49802 / DSM 20745 / S 6022</strain>
    </source>
</reference>
<evidence type="ECO:0000256" key="1">
    <source>
        <dbReference type="ARBA" id="ARBA00022603"/>
    </source>
</evidence>
<protein>
    <recommendedName>
        <fullName evidence="5">SAM-dependent methyltransferase</fullName>
    </recommendedName>
</protein>
<dbReference type="EMBL" id="CP001823">
    <property type="protein sequence ID" value="ACZ39841.1"/>
    <property type="molecule type" value="Genomic_DNA"/>
</dbReference>
<evidence type="ECO:0000313" key="3">
    <source>
        <dbReference type="EMBL" id="ACZ39841.1"/>
    </source>
</evidence>
<dbReference type="GO" id="GO:0032259">
    <property type="term" value="P:methylation"/>
    <property type="evidence" value="ECO:0007669"/>
    <property type="project" value="UniProtKB-KW"/>
</dbReference>
<dbReference type="InterPro" id="IPR029063">
    <property type="entry name" value="SAM-dependent_MTases_sf"/>
</dbReference>
<dbReference type="PANTHER" id="PTHR12049:SF7">
    <property type="entry name" value="PROTEIN ARGININE METHYLTRANSFERASE NDUFAF7, MITOCHONDRIAL"/>
    <property type="match status" value="1"/>
</dbReference>
<evidence type="ECO:0008006" key="5">
    <source>
        <dbReference type="Google" id="ProtNLM"/>
    </source>
</evidence>
<dbReference type="Gene3D" id="3.40.50.12710">
    <property type="match status" value="1"/>
</dbReference>
<dbReference type="InterPro" id="IPR003788">
    <property type="entry name" value="NDUFAF7"/>
</dbReference>
<evidence type="ECO:0000256" key="2">
    <source>
        <dbReference type="ARBA" id="ARBA00022679"/>
    </source>
</evidence>